<dbReference type="OrthoDB" id="1517790at2759"/>
<dbReference type="EMBL" id="GG745346">
    <property type="protein sequence ID" value="KNE64980.1"/>
    <property type="molecule type" value="Genomic_DNA"/>
</dbReference>
<reference evidence="1 2" key="1">
    <citation type="submission" date="2009-11" db="EMBL/GenBank/DDBJ databases">
        <title>Annotation of Allomyces macrogynus ATCC 38327.</title>
        <authorList>
            <consortium name="The Broad Institute Genome Sequencing Platform"/>
            <person name="Russ C."/>
            <person name="Cuomo C."/>
            <person name="Burger G."/>
            <person name="Gray M.W."/>
            <person name="Holland P.W.H."/>
            <person name="King N."/>
            <person name="Lang F.B.F."/>
            <person name="Roger A.J."/>
            <person name="Ruiz-Trillo I."/>
            <person name="Young S.K."/>
            <person name="Zeng Q."/>
            <person name="Gargeya S."/>
            <person name="Fitzgerald M."/>
            <person name="Haas B."/>
            <person name="Abouelleil A."/>
            <person name="Alvarado L."/>
            <person name="Arachchi H.M."/>
            <person name="Berlin A."/>
            <person name="Chapman S.B."/>
            <person name="Gearin G."/>
            <person name="Goldberg J."/>
            <person name="Griggs A."/>
            <person name="Gujja S."/>
            <person name="Hansen M."/>
            <person name="Heiman D."/>
            <person name="Howarth C."/>
            <person name="Larimer J."/>
            <person name="Lui A."/>
            <person name="MacDonald P.J.P."/>
            <person name="McCowen C."/>
            <person name="Montmayeur A."/>
            <person name="Murphy C."/>
            <person name="Neiman D."/>
            <person name="Pearson M."/>
            <person name="Priest M."/>
            <person name="Roberts A."/>
            <person name="Saif S."/>
            <person name="Shea T."/>
            <person name="Sisk P."/>
            <person name="Stolte C."/>
            <person name="Sykes S."/>
            <person name="Wortman J."/>
            <person name="Nusbaum C."/>
            <person name="Birren B."/>
        </authorList>
    </citation>
    <scope>NUCLEOTIDE SEQUENCE [LARGE SCALE GENOMIC DNA]</scope>
    <source>
        <strain evidence="1 2">ATCC 38327</strain>
    </source>
</reference>
<gene>
    <name evidence="1" type="ORF">AMAG_10648</name>
</gene>
<dbReference type="VEuPathDB" id="FungiDB:AMAG_10648"/>
<keyword evidence="2" id="KW-1185">Reference proteome</keyword>
<dbReference type="SUPFAM" id="SSF52047">
    <property type="entry name" value="RNI-like"/>
    <property type="match status" value="1"/>
</dbReference>
<name>A0A0L0SRI8_ALLM3</name>
<dbReference type="InterPro" id="IPR001611">
    <property type="entry name" value="Leu-rich_rpt"/>
</dbReference>
<sequence>MVAFGSPICTVLSKLSRLRTIRCIHGACIRSVSALATLPVPRRTLRVSTPPWLTTASGHIVRYHASSTLRELHLDSRCPQESMLLAQRTSDRIIDLDPNVTWTFPSTLTSLDLSHNALTARVLGALASHWLPKLAHVTLSHNKLHTLPSSLPSKLRTLNVADKASLGEDVFPGTWTRALLMTLRVLDVTWCTLGDVAGWALVDACRRAGMAKSGRAKLHVVVDENEYSAAVKVALSELLH</sequence>
<dbReference type="PRINTS" id="PR00019">
    <property type="entry name" value="LEURICHRPT"/>
</dbReference>
<dbReference type="Proteomes" id="UP000054350">
    <property type="component" value="Unassembled WGS sequence"/>
</dbReference>
<dbReference type="Gene3D" id="3.80.10.10">
    <property type="entry name" value="Ribonuclease Inhibitor"/>
    <property type="match status" value="1"/>
</dbReference>
<dbReference type="Pfam" id="PF13516">
    <property type="entry name" value="LRR_6"/>
    <property type="match status" value="2"/>
</dbReference>
<dbReference type="InterPro" id="IPR032675">
    <property type="entry name" value="LRR_dom_sf"/>
</dbReference>
<accession>A0A0L0SRI8</accession>
<evidence type="ECO:0000313" key="2">
    <source>
        <dbReference type="Proteomes" id="UP000054350"/>
    </source>
</evidence>
<protein>
    <submittedName>
        <fullName evidence="1">Uncharacterized protein</fullName>
    </submittedName>
</protein>
<reference evidence="2" key="2">
    <citation type="submission" date="2009-11" db="EMBL/GenBank/DDBJ databases">
        <title>The Genome Sequence of Allomyces macrogynus strain ATCC 38327.</title>
        <authorList>
            <consortium name="The Broad Institute Genome Sequencing Platform"/>
            <person name="Russ C."/>
            <person name="Cuomo C."/>
            <person name="Shea T."/>
            <person name="Young S.K."/>
            <person name="Zeng Q."/>
            <person name="Koehrsen M."/>
            <person name="Haas B."/>
            <person name="Borodovsky M."/>
            <person name="Guigo R."/>
            <person name="Alvarado L."/>
            <person name="Berlin A."/>
            <person name="Borenstein D."/>
            <person name="Chen Z."/>
            <person name="Engels R."/>
            <person name="Freedman E."/>
            <person name="Gellesch M."/>
            <person name="Goldberg J."/>
            <person name="Griggs A."/>
            <person name="Gujja S."/>
            <person name="Heiman D."/>
            <person name="Hepburn T."/>
            <person name="Howarth C."/>
            <person name="Jen D."/>
            <person name="Larson L."/>
            <person name="Lewis B."/>
            <person name="Mehta T."/>
            <person name="Park D."/>
            <person name="Pearson M."/>
            <person name="Roberts A."/>
            <person name="Saif S."/>
            <person name="Shenoy N."/>
            <person name="Sisk P."/>
            <person name="Stolte C."/>
            <person name="Sykes S."/>
            <person name="Walk T."/>
            <person name="White J."/>
            <person name="Yandava C."/>
            <person name="Burger G."/>
            <person name="Gray M.W."/>
            <person name="Holland P.W.H."/>
            <person name="King N."/>
            <person name="Lang F.B.F."/>
            <person name="Roger A.J."/>
            <person name="Ruiz-Trillo I."/>
            <person name="Lander E."/>
            <person name="Nusbaum C."/>
        </authorList>
    </citation>
    <scope>NUCLEOTIDE SEQUENCE [LARGE SCALE GENOMIC DNA]</scope>
    <source>
        <strain evidence="2">ATCC 38327</strain>
    </source>
</reference>
<organism evidence="1 2">
    <name type="scientific">Allomyces macrogynus (strain ATCC 38327)</name>
    <name type="common">Allomyces javanicus var. macrogynus</name>
    <dbReference type="NCBI Taxonomy" id="578462"/>
    <lineage>
        <taxon>Eukaryota</taxon>
        <taxon>Fungi</taxon>
        <taxon>Fungi incertae sedis</taxon>
        <taxon>Blastocladiomycota</taxon>
        <taxon>Blastocladiomycetes</taxon>
        <taxon>Blastocladiales</taxon>
        <taxon>Blastocladiaceae</taxon>
        <taxon>Allomyces</taxon>
    </lineage>
</organism>
<evidence type="ECO:0000313" key="1">
    <source>
        <dbReference type="EMBL" id="KNE64980.1"/>
    </source>
</evidence>
<proteinExistence type="predicted"/>
<dbReference type="AlphaFoldDB" id="A0A0L0SRI8"/>